<dbReference type="PROSITE" id="PS50931">
    <property type="entry name" value="HTH_LYSR"/>
    <property type="match status" value="1"/>
</dbReference>
<dbReference type="SUPFAM" id="SSF53850">
    <property type="entry name" value="Periplasmic binding protein-like II"/>
    <property type="match status" value="1"/>
</dbReference>
<keyword evidence="7" id="KW-1185">Reference proteome</keyword>
<dbReference type="Proteomes" id="UP000014461">
    <property type="component" value="Unassembled WGS sequence"/>
</dbReference>
<comment type="similarity">
    <text evidence="1">Belongs to the LysR transcriptional regulatory family.</text>
</comment>
<dbReference type="InterPro" id="IPR000847">
    <property type="entry name" value="LysR_HTH_N"/>
</dbReference>
<gene>
    <name evidence="6" type="ORF">AALB_1883</name>
</gene>
<dbReference type="GO" id="GO:0003700">
    <property type="term" value="F:DNA-binding transcription factor activity"/>
    <property type="evidence" value="ECO:0007669"/>
    <property type="project" value="InterPro"/>
</dbReference>
<organism evidence="6 7">
    <name type="scientific">Agarivorans albus MKT 106</name>
    <dbReference type="NCBI Taxonomy" id="1331007"/>
    <lineage>
        <taxon>Bacteria</taxon>
        <taxon>Pseudomonadati</taxon>
        <taxon>Pseudomonadota</taxon>
        <taxon>Gammaproteobacteria</taxon>
        <taxon>Alteromonadales</taxon>
        <taxon>Alteromonadaceae</taxon>
        <taxon>Agarivorans</taxon>
    </lineage>
</organism>
<evidence type="ECO:0000259" key="5">
    <source>
        <dbReference type="PROSITE" id="PS50931"/>
    </source>
</evidence>
<dbReference type="Pfam" id="PF03466">
    <property type="entry name" value="LysR_substrate"/>
    <property type="match status" value="1"/>
</dbReference>
<dbReference type="Pfam" id="PF00126">
    <property type="entry name" value="HTH_1"/>
    <property type="match status" value="1"/>
</dbReference>
<accession>R9PKM2</accession>
<dbReference type="InterPro" id="IPR036390">
    <property type="entry name" value="WH_DNA-bd_sf"/>
</dbReference>
<dbReference type="GO" id="GO:0003677">
    <property type="term" value="F:DNA binding"/>
    <property type="evidence" value="ECO:0007669"/>
    <property type="project" value="UniProtKB-KW"/>
</dbReference>
<name>R9PKM2_AGAAL</name>
<dbReference type="Gene3D" id="3.40.190.10">
    <property type="entry name" value="Periplasmic binding protein-like II"/>
    <property type="match status" value="2"/>
</dbReference>
<evidence type="ECO:0000313" key="7">
    <source>
        <dbReference type="Proteomes" id="UP000014461"/>
    </source>
</evidence>
<feature type="domain" description="HTH lysR-type" evidence="5">
    <location>
        <begin position="8"/>
        <end position="65"/>
    </location>
</feature>
<evidence type="ECO:0000256" key="2">
    <source>
        <dbReference type="ARBA" id="ARBA00023015"/>
    </source>
</evidence>
<evidence type="ECO:0000256" key="1">
    <source>
        <dbReference type="ARBA" id="ARBA00009437"/>
    </source>
</evidence>
<dbReference type="InterPro" id="IPR036388">
    <property type="entry name" value="WH-like_DNA-bd_sf"/>
</dbReference>
<keyword evidence="4" id="KW-0804">Transcription</keyword>
<keyword evidence="3" id="KW-0238">DNA-binding</keyword>
<proteinExistence type="inferred from homology"/>
<evidence type="ECO:0000313" key="6">
    <source>
        <dbReference type="EMBL" id="GAD01803.1"/>
    </source>
</evidence>
<dbReference type="EMBL" id="BARX01000011">
    <property type="protein sequence ID" value="GAD01803.1"/>
    <property type="molecule type" value="Genomic_DNA"/>
</dbReference>
<comment type="caution">
    <text evidence="6">The sequence shown here is derived from an EMBL/GenBank/DDBJ whole genome shotgun (WGS) entry which is preliminary data.</text>
</comment>
<dbReference type="PANTHER" id="PTHR30118:SF7">
    <property type="entry name" value="TRANSCRIPTIONAL REGULATOR LYSR FAMILY"/>
    <property type="match status" value="1"/>
</dbReference>
<keyword evidence="2" id="KW-0805">Transcription regulation</keyword>
<evidence type="ECO:0000256" key="4">
    <source>
        <dbReference type="ARBA" id="ARBA00023163"/>
    </source>
</evidence>
<dbReference type="RefSeq" id="WP_016401571.1">
    <property type="nucleotide sequence ID" value="NZ_BARX01000011.1"/>
</dbReference>
<dbReference type="InterPro" id="IPR005119">
    <property type="entry name" value="LysR_subst-bd"/>
</dbReference>
<dbReference type="PANTHER" id="PTHR30118">
    <property type="entry name" value="HTH-TYPE TRANSCRIPTIONAL REGULATOR LEUO-RELATED"/>
    <property type="match status" value="1"/>
</dbReference>
<dbReference type="STRING" id="1331007.AALB_1883"/>
<dbReference type="SUPFAM" id="SSF46785">
    <property type="entry name" value="Winged helix' DNA-binding domain"/>
    <property type="match status" value="1"/>
</dbReference>
<dbReference type="OrthoDB" id="6396370at2"/>
<reference evidence="6" key="1">
    <citation type="journal article" date="2013" name="Genome Announc.">
        <title>Draft Genome Sequence of Agarivorans albus Strain MKT 106T, an Agarolytic Marine Bacterium.</title>
        <authorList>
            <person name="Yasuike M."/>
            <person name="Nakamura Y."/>
            <person name="Kai W."/>
            <person name="Fujiwara A."/>
            <person name="Fukui Y."/>
            <person name="Satomi M."/>
            <person name="Sano M."/>
        </authorList>
    </citation>
    <scope>NUCLEOTIDE SEQUENCE [LARGE SCALE GENOMIC DNA]</scope>
</reference>
<protein>
    <submittedName>
        <fullName evidence="6">Transcriptional regulator</fullName>
    </submittedName>
</protein>
<dbReference type="Gene3D" id="1.10.10.10">
    <property type="entry name" value="Winged helix-like DNA-binding domain superfamily/Winged helix DNA-binding domain"/>
    <property type="match status" value="1"/>
</dbReference>
<dbReference type="InterPro" id="IPR050389">
    <property type="entry name" value="LysR-type_TF"/>
</dbReference>
<sequence>MKNKLDDLDLNLLRLLCAVVETRNTHTAADKLGISQTSVSRGMAKLRETFGDRLFIRKAHGVEPSELAERLAEAANSMLNPLVKVLESFQDFDPLEFDGCVRVAVHLAALEVHGPDLFEALREDFPKARIELLYWQDRTTLEVLSGEVDAVVQFEGFPLPQEIYLFPVLEYQVCLVAKKHHPVLSRTSEWDSVGNLPVARIVTDGVVTRREAMDEVYEAKGFQANVTFSSHCIRAILRKVRTSDAIMYGTTYLRDLDDGVAFYPPPPNMPAAVSRYTLCGGYLQTKRDYPLTQALHQTLLSYFENIETPPLELQD</sequence>
<evidence type="ECO:0000256" key="3">
    <source>
        <dbReference type="ARBA" id="ARBA00023125"/>
    </source>
</evidence>
<dbReference type="AlphaFoldDB" id="R9PKM2"/>